<keyword evidence="3" id="KW-1185">Reference proteome</keyword>
<accession>A0A212T7Y1</accession>
<evidence type="ECO:0000256" key="1">
    <source>
        <dbReference type="SAM" id="Phobius"/>
    </source>
</evidence>
<gene>
    <name evidence="2" type="ORF">SAMN06265337_0612</name>
</gene>
<protein>
    <submittedName>
        <fullName evidence="2">Uncharacterized protein</fullName>
    </submittedName>
</protein>
<evidence type="ECO:0000313" key="3">
    <source>
        <dbReference type="Proteomes" id="UP000198131"/>
    </source>
</evidence>
<evidence type="ECO:0000313" key="2">
    <source>
        <dbReference type="EMBL" id="SNC62142.1"/>
    </source>
</evidence>
<name>A0A212T7Y1_9BACT</name>
<dbReference type="RefSeq" id="WP_170934680.1">
    <property type="nucleotide sequence ID" value="NZ_FYEW01000001.1"/>
</dbReference>
<proteinExistence type="predicted"/>
<feature type="transmembrane region" description="Helical" evidence="1">
    <location>
        <begin position="20"/>
        <end position="45"/>
    </location>
</feature>
<reference evidence="3" key="1">
    <citation type="submission" date="2017-06" db="EMBL/GenBank/DDBJ databases">
        <authorList>
            <person name="Varghese N."/>
            <person name="Submissions S."/>
        </authorList>
    </citation>
    <scope>NUCLEOTIDE SEQUENCE [LARGE SCALE GENOMIC DNA]</scope>
    <source>
        <strain evidence="3">DSM 11116</strain>
    </source>
</reference>
<dbReference type="EMBL" id="FYEW01000001">
    <property type="protein sequence ID" value="SNC62142.1"/>
    <property type="molecule type" value="Genomic_DNA"/>
</dbReference>
<keyword evidence="1" id="KW-0472">Membrane</keyword>
<dbReference type="AlphaFoldDB" id="A0A212T7Y1"/>
<organism evidence="2 3">
    <name type="scientific">Hymenobacter gelipurpurascens</name>
    <dbReference type="NCBI Taxonomy" id="89968"/>
    <lineage>
        <taxon>Bacteria</taxon>
        <taxon>Pseudomonadati</taxon>
        <taxon>Bacteroidota</taxon>
        <taxon>Cytophagia</taxon>
        <taxon>Cytophagales</taxon>
        <taxon>Hymenobacteraceae</taxon>
        <taxon>Hymenobacter</taxon>
    </lineage>
</organism>
<dbReference type="Proteomes" id="UP000198131">
    <property type="component" value="Unassembled WGS sequence"/>
</dbReference>
<sequence length="50" mass="5899">MRQDYHSPEEEEEDGMWQGIKIIMIFLVLAAIVYPVANWLAGWWLEAHPN</sequence>
<keyword evidence="1" id="KW-0812">Transmembrane</keyword>
<keyword evidence="1" id="KW-1133">Transmembrane helix</keyword>